<evidence type="ECO:0000256" key="1">
    <source>
        <dbReference type="ARBA" id="ARBA00004906"/>
    </source>
</evidence>
<sequence length="303" mass="33913">MMVDGYSKFVEAGRIIASNLFLAGGHDMFIEVEGIPCRQVKEVITVNLCLGCPADEVKAMCKLTLLSRAGGIISSTQRFYTFSETDYYNKTEEMNISALLEDSFQIRCEVTVVKEITEARPPDLPRHLGGLLASQVAADATFQVGGELFAAHRCVLAVRSAVFMAELFGPGKVEIAAAAAPVRIDDVEPRVFQALLHFVYTDSFPEEEGGRFCVDEDDYDYDDKVAMARGLLAAADRFGVERLKLTCGDVLCNYIDARTAMDLRSILYVYRFHYYIFLFQVLLLLFLFQLLQLYMFSLSITVD</sequence>
<dbReference type="InterPro" id="IPR045005">
    <property type="entry name" value="BPM1-6"/>
</dbReference>
<dbReference type="Gene3D" id="2.60.210.10">
    <property type="entry name" value="Apoptosis, Tumor Necrosis Factor Receptor Associated Protein 2, Chain A"/>
    <property type="match status" value="1"/>
</dbReference>
<dbReference type="InterPro" id="IPR002083">
    <property type="entry name" value="MATH/TRAF_dom"/>
</dbReference>
<evidence type="ECO:0000259" key="3">
    <source>
        <dbReference type="PROSITE" id="PS50097"/>
    </source>
</evidence>
<reference evidence="4" key="1">
    <citation type="submission" date="2020-05" db="EMBL/GenBank/DDBJ databases">
        <title>WGS assembly of Panicum virgatum.</title>
        <authorList>
            <person name="Lovell J.T."/>
            <person name="Jenkins J."/>
            <person name="Shu S."/>
            <person name="Juenger T.E."/>
            <person name="Schmutz J."/>
        </authorList>
    </citation>
    <scope>NUCLEOTIDE SEQUENCE</scope>
    <source>
        <strain evidence="4">AP13</strain>
    </source>
</reference>
<dbReference type="PANTHER" id="PTHR26379">
    <property type="entry name" value="BTB/POZ AND MATH DOMAIN-CONTAINING PROTEIN 1"/>
    <property type="match status" value="1"/>
</dbReference>
<protein>
    <recommendedName>
        <fullName evidence="3">BTB domain-containing protein</fullName>
    </recommendedName>
</protein>
<comment type="caution">
    <text evidence="4">The sequence shown here is derived from an EMBL/GenBank/DDBJ whole genome shotgun (WGS) entry which is preliminary data.</text>
</comment>
<evidence type="ECO:0000313" key="4">
    <source>
        <dbReference type="EMBL" id="KAG2563470.1"/>
    </source>
</evidence>
<comment type="pathway">
    <text evidence="1">Protein modification; protein ubiquitination.</text>
</comment>
<dbReference type="GO" id="GO:0016567">
    <property type="term" value="P:protein ubiquitination"/>
    <property type="evidence" value="ECO:0007669"/>
    <property type="project" value="InterPro"/>
</dbReference>
<dbReference type="InterPro" id="IPR011333">
    <property type="entry name" value="SKP1/BTB/POZ_sf"/>
</dbReference>
<dbReference type="Gene3D" id="3.30.710.10">
    <property type="entry name" value="Potassium Channel Kv1.1, Chain A"/>
    <property type="match status" value="1"/>
</dbReference>
<feature type="transmembrane region" description="Helical" evidence="2">
    <location>
        <begin position="274"/>
        <end position="296"/>
    </location>
</feature>
<keyword evidence="5" id="KW-1185">Reference proteome</keyword>
<evidence type="ECO:0000256" key="2">
    <source>
        <dbReference type="SAM" id="Phobius"/>
    </source>
</evidence>
<feature type="domain" description="BTB" evidence="3">
    <location>
        <begin position="138"/>
        <end position="208"/>
    </location>
</feature>
<dbReference type="InterPro" id="IPR008974">
    <property type="entry name" value="TRAF-like"/>
</dbReference>
<keyword evidence="2" id="KW-0472">Membrane</keyword>
<dbReference type="Proteomes" id="UP000823388">
    <property type="component" value="Chromosome 8K"/>
</dbReference>
<accession>A0A8T0PPC3</accession>
<gene>
    <name evidence="4" type="ORF">PVAP13_8KG351400</name>
</gene>
<dbReference type="SMART" id="SM00225">
    <property type="entry name" value="BTB"/>
    <property type="match status" value="1"/>
</dbReference>
<dbReference type="PROSITE" id="PS50097">
    <property type="entry name" value="BTB"/>
    <property type="match status" value="1"/>
</dbReference>
<dbReference type="CDD" id="cd00121">
    <property type="entry name" value="MATH"/>
    <property type="match status" value="1"/>
</dbReference>
<dbReference type="AlphaFoldDB" id="A0A8T0PPC3"/>
<dbReference type="EMBL" id="CM029051">
    <property type="protein sequence ID" value="KAG2563470.1"/>
    <property type="molecule type" value="Genomic_DNA"/>
</dbReference>
<keyword evidence="2" id="KW-1133">Transmembrane helix</keyword>
<keyword evidence="2" id="KW-0812">Transmembrane</keyword>
<dbReference type="PANTHER" id="PTHR26379:SF187">
    <property type="entry name" value="OS07G0655300 PROTEIN"/>
    <property type="match status" value="1"/>
</dbReference>
<dbReference type="Pfam" id="PF00651">
    <property type="entry name" value="BTB"/>
    <property type="match status" value="1"/>
</dbReference>
<organism evidence="4 5">
    <name type="scientific">Panicum virgatum</name>
    <name type="common">Blackwell switchgrass</name>
    <dbReference type="NCBI Taxonomy" id="38727"/>
    <lineage>
        <taxon>Eukaryota</taxon>
        <taxon>Viridiplantae</taxon>
        <taxon>Streptophyta</taxon>
        <taxon>Embryophyta</taxon>
        <taxon>Tracheophyta</taxon>
        <taxon>Spermatophyta</taxon>
        <taxon>Magnoliopsida</taxon>
        <taxon>Liliopsida</taxon>
        <taxon>Poales</taxon>
        <taxon>Poaceae</taxon>
        <taxon>PACMAD clade</taxon>
        <taxon>Panicoideae</taxon>
        <taxon>Panicodae</taxon>
        <taxon>Paniceae</taxon>
        <taxon>Panicinae</taxon>
        <taxon>Panicum</taxon>
        <taxon>Panicum sect. Hiantes</taxon>
    </lineage>
</organism>
<name>A0A8T0PPC3_PANVG</name>
<dbReference type="InterPro" id="IPR000210">
    <property type="entry name" value="BTB/POZ_dom"/>
</dbReference>
<dbReference type="SUPFAM" id="SSF49599">
    <property type="entry name" value="TRAF domain-like"/>
    <property type="match status" value="1"/>
</dbReference>
<evidence type="ECO:0000313" key="5">
    <source>
        <dbReference type="Proteomes" id="UP000823388"/>
    </source>
</evidence>
<proteinExistence type="predicted"/>
<dbReference type="SUPFAM" id="SSF54695">
    <property type="entry name" value="POZ domain"/>
    <property type="match status" value="1"/>
</dbReference>